<dbReference type="Pfam" id="PF01649">
    <property type="entry name" value="Ribosomal_S20p"/>
    <property type="match status" value="1"/>
</dbReference>
<dbReference type="GO" id="GO:0070181">
    <property type="term" value="F:small ribosomal subunit rRNA binding"/>
    <property type="evidence" value="ECO:0007669"/>
    <property type="project" value="TreeGrafter"/>
</dbReference>
<dbReference type="GO" id="GO:0015935">
    <property type="term" value="C:small ribosomal subunit"/>
    <property type="evidence" value="ECO:0007669"/>
    <property type="project" value="TreeGrafter"/>
</dbReference>
<keyword evidence="2" id="KW-0699">rRNA-binding</keyword>
<dbReference type="PANTHER" id="PTHR33398:SF1">
    <property type="entry name" value="SMALL RIBOSOMAL SUBUNIT PROTEIN BS20C"/>
    <property type="match status" value="1"/>
</dbReference>
<evidence type="ECO:0000256" key="5">
    <source>
        <dbReference type="ARBA" id="ARBA00023274"/>
    </source>
</evidence>
<dbReference type="InterPro" id="IPR036510">
    <property type="entry name" value="Ribosomal_bS20_sf"/>
</dbReference>
<evidence type="ECO:0000313" key="6">
    <source>
        <dbReference type="EMBL" id="QCI05262.1"/>
    </source>
</evidence>
<dbReference type="SUPFAM" id="SSF46992">
    <property type="entry name" value="Ribosomal protein S20"/>
    <property type="match status" value="1"/>
</dbReference>
<geneLocation type="plastid" evidence="6"/>
<keyword evidence="4 6" id="KW-0689">Ribosomal protein</keyword>
<sequence length="94" mass="10963">MRKNLSAVKKNQVAIRNRLRNKIYKSSIKTWTKKYLNYIDNTNEIDSKILLNSLSIVYQKIDKAVKKGILHKNKAARKKSILAKAMNTKINFNK</sequence>
<reference evidence="6" key="1">
    <citation type="journal article" date="2019" name="Mol. Phylogenet. Evol.">
        <title>Morphological evolution and classification of the red algal order Ceramiales inferred using plastid phylogenomics.</title>
        <authorList>
            <person name="Diaz-Tapia P."/>
            <person name="Pasella M.M."/>
            <person name="Verbruggen H."/>
            <person name="Maggs C.A."/>
        </authorList>
    </citation>
    <scope>NUCLEOTIDE SEQUENCE</scope>
    <source>
        <strain evidence="6">HV6547_3</strain>
    </source>
</reference>
<dbReference type="EMBL" id="MK814619">
    <property type="protein sequence ID" value="QCI05262.1"/>
    <property type="molecule type" value="Genomic_DNA"/>
</dbReference>
<dbReference type="NCBIfam" id="TIGR00029">
    <property type="entry name" value="S20"/>
    <property type="match status" value="1"/>
</dbReference>
<evidence type="ECO:0000256" key="3">
    <source>
        <dbReference type="ARBA" id="ARBA00022884"/>
    </source>
</evidence>
<organism evidence="6">
    <name type="scientific">Centroceras clavulatum</name>
    <dbReference type="NCBI Taxonomy" id="159503"/>
    <lineage>
        <taxon>Eukaryota</taxon>
        <taxon>Rhodophyta</taxon>
        <taxon>Florideophyceae</taxon>
        <taxon>Rhodymeniophycidae</taxon>
        <taxon>Ceramiales</taxon>
        <taxon>Ceramiaceae</taxon>
        <taxon>Centroceras</taxon>
    </lineage>
</organism>
<gene>
    <name evidence="6" type="primary">rps20</name>
</gene>
<dbReference type="AlphaFoldDB" id="A0A4D6WQ32"/>
<keyword evidence="5" id="KW-0687">Ribonucleoprotein</keyword>
<dbReference type="InterPro" id="IPR002583">
    <property type="entry name" value="Ribosomal_bS20"/>
</dbReference>
<evidence type="ECO:0000256" key="2">
    <source>
        <dbReference type="ARBA" id="ARBA00022730"/>
    </source>
</evidence>
<name>A0A4D6WQ32_9FLOR</name>
<reference evidence="6" key="2">
    <citation type="submission" date="2019-04" db="EMBL/GenBank/DDBJ databases">
        <authorList>
            <person name="Pasella M."/>
        </authorList>
    </citation>
    <scope>NUCLEOTIDE SEQUENCE</scope>
    <source>
        <strain evidence="6">HV6547_3</strain>
    </source>
</reference>
<accession>A0A4D6WQ32</accession>
<dbReference type="GO" id="GO:0006412">
    <property type="term" value="P:translation"/>
    <property type="evidence" value="ECO:0007669"/>
    <property type="project" value="InterPro"/>
</dbReference>
<evidence type="ECO:0000256" key="4">
    <source>
        <dbReference type="ARBA" id="ARBA00022980"/>
    </source>
</evidence>
<keyword evidence="3" id="KW-0694">RNA-binding</keyword>
<dbReference type="Gene3D" id="1.20.58.110">
    <property type="entry name" value="Ribosomal protein S20"/>
    <property type="match status" value="1"/>
</dbReference>
<protein>
    <submittedName>
        <fullName evidence="6">Ribosomal protein S20</fullName>
    </submittedName>
</protein>
<proteinExistence type="inferred from homology"/>
<dbReference type="GO" id="GO:0003735">
    <property type="term" value="F:structural constituent of ribosome"/>
    <property type="evidence" value="ECO:0007669"/>
    <property type="project" value="InterPro"/>
</dbReference>
<keyword evidence="6" id="KW-0934">Plastid</keyword>
<evidence type="ECO:0000256" key="1">
    <source>
        <dbReference type="ARBA" id="ARBA00007634"/>
    </source>
</evidence>
<comment type="similarity">
    <text evidence="1">Belongs to the bacterial ribosomal protein bS20 family.</text>
</comment>
<dbReference type="HAMAP" id="MF_00500">
    <property type="entry name" value="Ribosomal_bS20"/>
    <property type="match status" value="1"/>
</dbReference>
<dbReference type="PANTHER" id="PTHR33398">
    <property type="entry name" value="30S RIBOSOMAL PROTEIN S20"/>
    <property type="match status" value="1"/>
</dbReference>